<proteinExistence type="predicted"/>
<name>A0ABD5SWL2_9EURY</name>
<protein>
    <submittedName>
        <fullName evidence="2">Uncharacterized protein</fullName>
    </submittedName>
</protein>
<keyword evidence="1" id="KW-0472">Membrane</keyword>
<dbReference type="AlphaFoldDB" id="A0ABD5SWL2"/>
<keyword evidence="3" id="KW-1185">Reference proteome</keyword>
<sequence>MASLAVRDHVRPTDDDYPDGIYRVVGTNEGAVTLLRVGDADGRRVNTGEIVTVSDDDLEGFAPAENPDGNRPLGATVASNVKMGYWSLRAFGQQLVARPLPVAVAVVLVLVGFVGEGVAPVPEVVLTVAVIAGSLGLAFIGSGRL</sequence>
<gene>
    <name evidence="2" type="ORF">ACFQE6_32720</name>
</gene>
<reference evidence="2 3" key="1">
    <citation type="journal article" date="2019" name="Int. J. Syst. Evol. Microbiol.">
        <title>The Global Catalogue of Microorganisms (GCM) 10K type strain sequencing project: providing services to taxonomists for standard genome sequencing and annotation.</title>
        <authorList>
            <consortium name="The Broad Institute Genomics Platform"/>
            <consortium name="The Broad Institute Genome Sequencing Center for Infectious Disease"/>
            <person name="Wu L."/>
            <person name="Ma J."/>
        </authorList>
    </citation>
    <scope>NUCLEOTIDE SEQUENCE [LARGE SCALE GENOMIC DNA]</scope>
    <source>
        <strain evidence="2 3">LMG 29247</strain>
    </source>
</reference>
<feature type="transmembrane region" description="Helical" evidence="1">
    <location>
        <begin position="95"/>
        <end position="115"/>
    </location>
</feature>
<dbReference type="RefSeq" id="WP_273742259.1">
    <property type="nucleotide sequence ID" value="NZ_JAQIVI010000789.1"/>
</dbReference>
<accession>A0ABD5SWL2</accession>
<evidence type="ECO:0000313" key="3">
    <source>
        <dbReference type="Proteomes" id="UP001596383"/>
    </source>
</evidence>
<keyword evidence="1" id="KW-1133">Transmembrane helix</keyword>
<dbReference type="Proteomes" id="UP001596383">
    <property type="component" value="Unassembled WGS sequence"/>
</dbReference>
<feature type="transmembrane region" description="Helical" evidence="1">
    <location>
        <begin position="121"/>
        <end position="140"/>
    </location>
</feature>
<dbReference type="EMBL" id="JBHSWV010000789">
    <property type="protein sequence ID" value="MFC6769633.1"/>
    <property type="molecule type" value="Genomic_DNA"/>
</dbReference>
<comment type="caution">
    <text evidence="2">The sequence shown here is derived from an EMBL/GenBank/DDBJ whole genome shotgun (WGS) entry which is preliminary data.</text>
</comment>
<evidence type="ECO:0000313" key="2">
    <source>
        <dbReference type="EMBL" id="MFC6769633.1"/>
    </source>
</evidence>
<keyword evidence="1" id="KW-0812">Transmembrane</keyword>
<evidence type="ECO:0000256" key="1">
    <source>
        <dbReference type="SAM" id="Phobius"/>
    </source>
</evidence>
<organism evidence="2 3">
    <name type="scientific">Natrinema soli</name>
    <dbReference type="NCBI Taxonomy" id="1930624"/>
    <lineage>
        <taxon>Archaea</taxon>
        <taxon>Methanobacteriati</taxon>
        <taxon>Methanobacteriota</taxon>
        <taxon>Stenosarchaea group</taxon>
        <taxon>Halobacteria</taxon>
        <taxon>Halobacteriales</taxon>
        <taxon>Natrialbaceae</taxon>
        <taxon>Natrinema</taxon>
    </lineage>
</organism>